<comment type="caution">
    <text evidence="3">The sequence shown here is derived from an EMBL/GenBank/DDBJ whole genome shotgun (WGS) entry which is preliminary data.</text>
</comment>
<evidence type="ECO:0000313" key="2">
    <source>
        <dbReference type="EMBL" id="KIO43636.1"/>
    </source>
</evidence>
<keyword evidence="5" id="KW-1185">Reference proteome</keyword>
<evidence type="ECO:0000313" key="3">
    <source>
        <dbReference type="EMBL" id="KIO45800.1"/>
    </source>
</evidence>
<keyword evidence="1" id="KW-0812">Transmembrane</keyword>
<name>A0A0C3R6V3_9PORP</name>
<reference evidence="2 4" key="2">
    <citation type="submission" date="2014-07" db="EMBL/GenBank/DDBJ databases">
        <title>Porphyromonadaceae bacterium OUH 334697 = ATCC BAA-2682 = DSM 28341 draft genome.</title>
        <authorList>
            <person name="Sydenham T.V."/>
            <person name="Hasman H."/>
            <person name="Justesen U.S."/>
        </authorList>
    </citation>
    <scope>NUCLEOTIDE SEQUENCE [LARGE SCALE GENOMIC DNA]</scope>
    <source>
        <strain evidence="2 4">OUH 334697</strain>
    </source>
</reference>
<dbReference type="AlphaFoldDB" id="A0A0C3R6V3"/>
<dbReference type="EMBL" id="JPIU01000037">
    <property type="protein sequence ID" value="KIO45800.1"/>
    <property type="molecule type" value="Genomic_DNA"/>
</dbReference>
<reference evidence="3 5" key="1">
    <citation type="submission" date="2014-07" db="EMBL/GenBank/DDBJ databases">
        <title>Porphyromonadaceae bacterium OUH 308042 = ATCC BAA-2681 = DSM 28342 draft genome.</title>
        <authorList>
            <person name="Sydenham T.V."/>
            <person name="Hasman H."/>
            <person name="Justensen U.S."/>
        </authorList>
    </citation>
    <scope>NUCLEOTIDE SEQUENCE [LARGE SCALE GENOMIC DNA]</scope>
    <source>
        <strain evidence="3 5">OUH 308042</strain>
    </source>
</reference>
<sequence length="309" mass="35768">MITKENYESYFIDYLEGLLPEALQEELDDFLFRHPDLREQMEGIEQVRLTPPLLKWEKKSALKQENRNGRMDYYAIAVSENVLTEDERKRVEKEMGEEKFREVAAVYSRLKMIPDLSIRYPEKRNLYRWSGWLYGVVRYGGVAALVLILFGIIFYWMGEDKAGESHSSPIVARLESREIAHKAPAIPAILKDSSLAKPEATVPVRYLQKRTPPSVDKPIQTVQRIVAMSTIPADGDIAIGREIILIPKADLQAMKPGITFDQIAEQDKKDYALTSDLKIEDNFLSNLIRAGKDWKERFKNKDRKEYVLW</sequence>
<dbReference type="OrthoDB" id="663559at2"/>
<evidence type="ECO:0000313" key="4">
    <source>
        <dbReference type="Proteomes" id="UP000031937"/>
    </source>
</evidence>
<keyword evidence="1" id="KW-0472">Membrane</keyword>
<evidence type="ECO:0000313" key="5">
    <source>
        <dbReference type="Proteomes" id="UP000031980"/>
    </source>
</evidence>
<accession>A0A0C3R6V3</accession>
<dbReference type="EMBL" id="JPIT01000031">
    <property type="protein sequence ID" value="KIO43636.1"/>
    <property type="molecule type" value="Genomic_DNA"/>
</dbReference>
<feature type="transmembrane region" description="Helical" evidence="1">
    <location>
        <begin position="132"/>
        <end position="157"/>
    </location>
</feature>
<proteinExistence type="predicted"/>
<dbReference type="Proteomes" id="UP000031937">
    <property type="component" value="Unassembled WGS sequence"/>
</dbReference>
<evidence type="ECO:0000256" key="1">
    <source>
        <dbReference type="SAM" id="Phobius"/>
    </source>
</evidence>
<dbReference type="Proteomes" id="UP000031980">
    <property type="component" value="Unassembled WGS sequence"/>
</dbReference>
<dbReference type="RefSeq" id="WP_041503834.1">
    <property type="nucleotide sequence ID" value="NZ_JPIT01000031.1"/>
</dbReference>
<gene>
    <name evidence="3" type="ORF">BA92_04925</name>
    <name evidence="2" type="ORF">IE90_10985</name>
</gene>
<protein>
    <submittedName>
        <fullName evidence="3">Uncharacterized protein</fullName>
    </submittedName>
</protein>
<organism evidence="3 5">
    <name type="scientific">Sanguibacteroides justesenii</name>
    <dbReference type="NCBI Taxonomy" id="1547597"/>
    <lineage>
        <taxon>Bacteria</taxon>
        <taxon>Pseudomonadati</taxon>
        <taxon>Bacteroidota</taxon>
        <taxon>Bacteroidia</taxon>
        <taxon>Bacteroidales</taxon>
        <taxon>Porphyromonadaceae</taxon>
        <taxon>Sanguibacteroides</taxon>
    </lineage>
</organism>
<keyword evidence="1" id="KW-1133">Transmembrane helix</keyword>